<dbReference type="PANTHER" id="PTHR14650:SF1">
    <property type="entry name" value="2-OXOGLUTARATE AND IRON-DEPENDENT OXYGENASE DOMAIN-CONTAINING PROTEIN 3"/>
    <property type="match status" value="1"/>
</dbReference>
<evidence type="ECO:0000256" key="3">
    <source>
        <dbReference type="ARBA" id="ARBA00022964"/>
    </source>
</evidence>
<dbReference type="PANTHER" id="PTHR14650">
    <property type="entry name" value="PROLYL HYDROXYLASE-RELATED"/>
    <property type="match status" value="1"/>
</dbReference>
<keyword evidence="3" id="KW-0223">Dioxygenase</keyword>
<sequence>MAQNTVKKRTIEGKRSDKETTKNVDEKRTSDGNKDKNEDELVKPKYGPHVTFPYQRVWSRCVLIVGVMLIVWYNSKAGKEVALAQRRDVLMGRTAEVRCSPEYRADLGKFPGCVPEKCARVVTDKLLTAGEIDALLRIAGAGFEHGESDGGASTLDLQTGALSKGLQFVDAFKIHRQRDIFRQEDFAAFKVVRTKIQSAIAHHFGVDVKSIYLTYPTFFSKITNKSAKRIHDEYWNPHIDKDSYESFHYTALLYLNDYGEDFKGGRFIFIDQNNVNTTVEPRKGRVLMFTSGKENLHAVEKVTSGTRMAFTVAFTCDKKFATPDPPLKK</sequence>
<reference evidence="8 9" key="1">
    <citation type="journal article" date="2024" name="bioRxiv">
        <title>A reference genome for Trichogramma kaykai: A tiny desert-dwelling parasitoid wasp with competing sex-ratio distorters.</title>
        <authorList>
            <person name="Culotta J."/>
            <person name="Lindsey A.R."/>
        </authorList>
    </citation>
    <scope>NUCLEOTIDE SEQUENCE [LARGE SCALE GENOMIC DNA]</scope>
    <source>
        <strain evidence="8 9">KSX58</strain>
    </source>
</reference>
<comment type="cofactor">
    <cofactor evidence="1">
        <name>L-ascorbate</name>
        <dbReference type="ChEBI" id="CHEBI:38290"/>
    </cofactor>
</comment>
<dbReference type="EMBL" id="JBJJXI010000020">
    <property type="protein sequence ID" value="KAL3405554.1"/>
    <property type="molecule type" value="Genomic_DNA"/>
</dbReference>
<keyword evidence="2" id="KW-0479">Metal-binding</keyword>
<evidence type="ECO:0000313" key="9">
    <source>
        <dbReference type="Proteomes" id="UP001627154"/>
    </source>
</evidence>
<protein>
    <recommendedName>
        <fullName evidence="7">Fe2OG dioxygenase domain-containing protein</fullName>
    </recommendedName>
</protein>
<dbReference type="GO" id="GO:0051213">
    <property type="term" value="F:dioxygenase activity"/>
    <property type="evidence" value="ECO:0007669"/>
    <property type="project" value="UniProtKB-KW"/>
</dbReference>
<evidence type="ECO:0000313" key="8">
    <source>
        <dbReference type="EMBL" id="KAL3405554.1"/>
    </source>
</evidence>
<dbReference type="PROSITE" id="PS51471">
    <property type="entry name" value="FE2OG_OXY"/>
    <property type="match status" value="1"/>
</dbReference>
<feature type="compositionally biased region" description="Basic and acidic residues" evidence="6">
    <location>
        <begin position="9"/>
        <end position="42"/>
    </location>
</feature>
<feature type="domain" description="Fe2OG dioxygenase" evidence="7">
    <location>
        <begin position="217"/>
        <end position="318"/>
    </location>
</feature>
<comment type="caution">
    <text evidence="8">The sequence shown here is derived from an EMBL/GenBank/DDBJ whole genome shotgun (WGS) entry which is preliminary data.</text>
</comment>
<dbReference type="InterPro" id="IPR005123">
    <property type="entry name" value="Oxoglu/Fe-dep_dioxygenase_dom"/>
</dbReference>
<keyword evidence="9" id="KW-1185">Reference proteome</keyword>
<dbReference type="Gene3D" id="2.60.120.620">
    <property type="entry name" value="q2cbj1_9rhob like domain"/>
    <property type="match status" value="1"/>
</dbReference>
<feature type="region of interest" description="Disordered" evidence="6">
    <location>
        <begin position="1"/>
        <end position="42"/>
    </location>
</feature>
<proteinExistence type="predicted"/>
<dbReference type="Proteomes" id="UP001627154">
    <property type="component" value="Unassembled WGS sequence"/>
</dbReference>
<keyword evidence="5" id="KW-0408">Iron</keyword>
<dbReference type="GO" id="GO:0046872">
    <property type="term" value="F:metal ion binding"/>
    <property type="evidence" value="ECO:0007669"/>
    <property type="project" value="UniProtKB-KW"/>
</dbReference>
<name>A0ABD2XKV5_9HYME</name>
<evidence type="ECO:0000256" key="5">
    <source>
        <dbReference type="ARBA" id="ARBA00023004"/>
    </source>
</evidence>
<accession>A0ABD2XKV5</accession>
<dbReference type="SMART" id="SM00702">
    <property type="entry name" value="P4Hc"/>
    <property type="match status" value="1"/>
</dbReference>
<evidence type="ECO:0000256" key="2">
    <source>
        <dbReference type="ARBA" id="ARBA00022723"/>
    </source>
</evidence>
<evidence type="ECO:0000259" key="7">
    <source>
        <dbReference type="PROSITE" id="PS51471"/>
    </source>
</evidence>
<evidence type="ECO:0000256" key="4">
    <source>
        <dbReference type="ARBA" id="ARBA00023002"/>
    </source>
</evidence>
<organism evidence="8 9">
    <name type="scientific">Trichogramma kaykai</name>
    <dbReference type="NCBI Taxonomy" id="54128"/>
    <lineage>
        <taxon>Eukaryota</taxon>
        <taxon>Metazoa</taxon>
        <taxon>Ecdysozoa</taxon>
        <taxon>Arthropoda</taxon>
        <taxon>Hexapoda</taxon>
        <taxon>Insecta</taxon>
        <taxon>Pterygota</taxon>
        <taxon>Neoptera</taxon>
        <taxon>Endopterygota</taxon>
        <taxon>Hymenoptera</taxon>
        <taxon>Apocrita</taxon>
        <taxon>Proctotrupomorpha</taxon>
        <taxon>Chalcidoidea</taxon>
        <taxon>Trichogrammatidae</taxon>
        <taxon>Trichogramma</taxon>
    </lineage>
</organism>
<keyword evidence="4" id="KW-0560">Oxidoreductase</keyword>
<evidence type="ECO:0000256" key="6">
    <source>
        <dbReference type="SAM" id="MobiDB-lite"/>
    </source>
</evidence>
<dbReference type="InterPro" id="IPR006620">
    <property type="entry name" value="Pro_4_hyd_alph"/>
</dbReference>
<gene>
    <name evidence="8" type="ORF">TKK_001938</name>
</gene>
<dbReference type="InterPro" id="IPR039210">
    <property type="entry name" value="OGFOD3"/>
</dbReference>
<dbReference type="InterPro" id="IPR044862">
    <property type="entry name" value="Pro_4_hyd_alph_FE2OG_OXY"/>
</dbReference>
<dbReference type="AlphaFoldDB" id="A0ABD2XKV5"/>
<evidence type="ECO:0000256" key="1">
    <source>
        <dbReference type="ARBA" id="ARBA00001961"/>
    </source>
</evidence>
<dbReference type="Pfam" id="PF13640">
    <property type="entry name" value="2OG-FeII_Oxy_3"/>
    <property type="match status" value="1"/>
</dbReference>